<feature type="signal peptide" evidence="1">
    <location>
        <begin position="1"/>
        <end position="26"/>
    </location>
</feature>
<dbReference type="AlphaFoldDB" id="A0A813N2U1"/>
<evidence type="ECO:0000313" key="3">
    <source>
        <dbReference type="Proteomes" id="UP000663879"/>
    </source>
</evidence>
<feature type="chain" id="PRO_5032597235" evidence="1">
    <location>
        <begin position="27"/>
        <end position="130"/>
    </location>
</feature>
<reference evidence="2" key="1">
    <citation type="submission" date="2021-02" db="EMBL/GenBank/DDBJ databases">
        <authorList>
            <person name="Nowell W R."/>
        </authorList>
    </citation>
    <scope>NUCLEOTIDE SEQUENCE</scope>
    <source>
        <strain evidence="2">Ploen Becks lab</strain>
    </source>
</reference>
<accession>A0A813N2U1</accession>
<sequence>MILKINLFWFCIIIYCFSAFKFFVSAQELNSTEKCIVYRTKYRKCYPENAVCIGDSVKTEQLIYVSCPVLTQTQIDAIISGRETAQVIELANINNQTTAAIKAIQIKFATEIKSSTSFAYIAISMNLLIN</sequence>
<keyword evidence="3" id="KW-1185">Reference proteome</keyword>
<evidence type="ECO:0000256" key="1">
    <source>
        <dbReference type="SAM" id="SignalP"/>
    </source>
</evidence>
<gene>
    <name evidence="2" type="ORF">OXX778_LOCUS2870</name>
</gene>
<dbReference type="EMBL" id="CAJNOC010000238">
    <property type="protein sequence ID" value="CAF0731484.1"/>
    <property type="molecule type" value="Genomic_DNA"/>
</dbReference>
<protein>
    <submittedName>
        <fullName evidence="2">Uncharacterized protein</fullName>
    </submittedName>
</protein>
<organism evidence="2 3">
    <name type="scientific">Brachionus calyciflorus</name>
    <dbReference type="NCBI Taxonomy" id="104777"/>
    <lineage>
        <taxon>Eukaryota</taxon>
        <taxon>Metazoa</taxon>
        <taxon>Spiralia</taxon>
        <taxon>Gnathifera</taxon>
        <taxon>Rotifera</taxon>
        <taxon>Eurotatoria</taxon>
        <taxon>Monogononta</taxon>
        <taxon>Pseudotrocha</taxon>
        <taxon>Ploima</taxon>
        <taxon>Brachionidae</taxon>
        <taxon>Brachionus</taxon>
    </lineage>
</organism>
<evidence type="ECO:0000313" key="2">
    <source>
        <dbReference type="EMBL" id="CAF0731484.1"/>
    </source>
</evidence>
<keyword evidence="1" id="KW-0732">Signal</keyword>
<comment type="caution">
    <text evidence="2">The sequence shown here is derived from an EMBL/GenBank/DDBJ whole genome shotgun (WGS) entry which is preliminary data.</text>
</comment>
<name>A0A813N2U1_9BILA</name>
<proteinExistence type="predicted"/>
<dbReference type="Proteomes" id="UP000663879">
    <property type="component" value="Unassembled WGS sequence"/>
</dbReference>